<dbReference type="SUPFAM" id="SSF48452">
    <property type="entry name" value="TPR-like"/>
    <property type="match status" value="1"/>
</dbReference>
<dbReference type="PROSITE" id="PS50109">
    <property type="entry name" value="HIS_KIN"/>
    <property type="match status" value="1"/>
</dbReference>
<dbReference type="CDD" id="cd17546">
    <property type="entry name" value="REC_hyHK_CKI1_RcsC-like"/>
    <property type="match status" value="1"/>
</dbReference>
<evidence type="ECO:0000256" key="4">
    <source>
        <dbReference type="ARBA" id="ARBA00022679"/>
    </source>
</evidence>
<keyword evidence="4" id="KW-0808">Transferase</keyword>
<dbReference type="Gene3D" id="3.30.565.10">
    <property type="entry name" value="Histidine kinase-like ATPase, C-terminal domain"/>
    <property type="match status" value="1"/>
</dbReference>
<dbReference type="PROSITE" id="PS50110">
    <property type="entry name" value="RESPONSE_REGULATORY"/>
    <property type="match status" value="1"/>
</dbReference>
<dbReference type="EC" id="2.7.13.3" evidence="2"/>
<evidence type="ECO:0000259" key="13">
    <source>
        <dbReference type="PROSITE" id="PS50110"/>
    </source>
</evidence>
<feature type="compositionally biased region" description="Polar residues" evidence="10">
    <location>
        <begin position="2245"/>
        <end position="2257"/>
    </location>
</feature>
<evidence type="ECO:0000256" key="5">
    <source>
        <dbReference type="ARBA" id="ARBA00022741"/>
    </source>
</evidence>
<proteinExistence type="predicted"/>
<dbReference type="InterPro" id="IPR000719">
    <property type="entry name" value="Prot_kinase_dom"/>
</dbReference>
<reference evidence="14" key="1">
    <citation type="journal article" date="2022" name="IScience">
        <title>Evolution of zygomycete secretomes and the origins of terrestrial fungal ecologies.</title>
        <authorList>
            <person name="Chang Y."/>
            <person name="Wang Y."/>
            <person name="Mondo S."/>
            <person name="Ahrendt S."/>
            <person name="Andreopoulos W."/>
            <person name="Barry K."/>
            <person name="Beard J."/>
            <person name="Benny G.L."/>
            <person name="Blankenship S."/>
            <person name="Bonito G."/>
            <person name="Cuomo C."/>
            <person name="Desiro A."/>
            <person name="Gervers K.A."/>
            <person name="Hundley H."/>
            <person name="Kuo A."/>
            <person name="LaButti K."/>
            <person name="Lang B.F."/>
            <person name="Lipzen A."/>
            <person name="O'Donnell K."/>
            <person name="Pangilinan J."/>
            <person name="Reynolds N."/>
            <person name="Sandor L."/>
            <person name="Smith M.E."/>
            <person name="Tsang A."/>
            <person name="Grigoriev I.V."/>
            <person name="Stajich J.E."/>
            <person name="Spatafora J.W."/>
        </authorList>
    </citation>
    <scope>NUCLEOTIDE SEQUENCE</scope>
    <source>
        <strain evidence="14">RSA 2281</strain>
    </source>
</reference>
<name>A0AAD5JMH8_9FUNG</name>
<keyword evidence="8" id="KW-0902">Two-component regulatory system</keyword>
<dbReference type="InterPro" id="IPR027417">
    <property type="entry name" value="P-loop_NTPase"/>
</dbReference>
<keyword evidence="3 9" id="KW-0597">Phosphoprotein</keyword>
<evidence type="ECO:0000259" key="11">
    <source>
        <dbReference type="PROSITE" id="PS50011"/>
    </source>
</evidence>
<evidence type="ECO:0000256" key="2">
    <source>
        <dbReference type="ARBA" id="ARBA00012438"/>
    </source>
</evidence>
<evidence type="ECO:0000256" key="8">
    <source>
        <dbReference type="ARBA" id="ARBA00023012"/>
    </source>
</evidence>
<dbReference type="FunFam" id="3.30.565.10:FF:000010">
    <property type="entry name" value="Sensor histidine kinase RcsC"/>
    <property type="match status" value="1"/>
</dbReference>
<dbReference type="SMART" id="SM00448">
    <property type="entry name" value="REC"/>
    <property type="match status" value="1"/>
</dbReference>
<feature type="compositionally biased region" description="Low complexity" evidence="10">
    <location>
        <begin position="860"/>
        <end position="870"/>
    </location>
</feature>
<dbReference type="SMART" id="SM00387">
    <property type="entry name" value="HATPase_c"/>
    <property type="match status" value="1"/>
</dbReference>
<evidence type="ECO:0000256" key="10">
    <source>
        <dbReference type="SAM" id="MobiDB-lite"/>
    </source>
</evidence>
<evidence type="ECO:0000259" key="12">
    <source>
        <dbReference type="PROSITE" id="PS50109"/>
    </source>
</evidence>
<dbReference type="InterPro" id="IPR003594">
    <property type="entry name" value="HATPase_dom"/>
</dbReference>
<keyword evidence="5" id="KW-0547">Nucleotide-binding</keyword>
<dbReference type="SMART" id="SM00388">
    <property type="entry name" value="HisKA"/>
    <property type="match status" value="1"/>
</dbReference>
<evidence type="ECO:0000256" key="9">
    <source>
        <dbReference type="PROSITE-ProRule" id="PRU00169"/>
    </source>
</evidence>
<gene>
    <name evidence="14" type="ORF">BDA99DRAFT_576957</name>
</gene>
<dbReference type="Pfam" id="PF00069">
    <property type="entry name" value="Pkinase"/>
    <property type="match status" value="1"/>
</dbReference>
<dbReference type="SUPFAM" id="SSF55874">
    <property type="entry name" value="ATPase domain of HSP90 chaperone/DNA topoisomerase II/histidine kinase"/>
    <property type="match status" value="1"/>
</dbReference>
<dbReference type="PANTHER" id="PTHR45339:SF5">
    <property type="entry name" value="HISTIDINE KINASE"/>
    <property type="match status" value="1"/>
</dbReference>
<dbReference type="Pfam" id="PF02518">
    <property type="entry name" value="HATPase_c"/>
    <property type="match status" value="1"/>
</dbReference>
<dbReference type="GO" id="GO:0005524">
    <property type="term" value="F:ATP binding"/>
    <property type="evidence" value="ECO:0007669"/>
    <property type="project" value="UniProtKB-KW"/>
</dbReference>
<evidence type="ECO:0000256" key="3">
    <source>
        <dbReference type="ARBA" id="ARBA00022553"/>
    </source>
</evidence>
<sequence>MSNSESGISISTDSPTQHSAFFGNLPYIRGYHFINTTSGLVHYENVEIISGYRIKDKSSVVAKVSSSSLRLEREFYIMKKLYQYNDGPLYLVRPIEYLNFPNGLTATIYSDDGQKYYCSRQNKIMASNMLGYDNIRMHKDLGTFLRFAIKCLSCLEYIHKHNAVHGEIRPSAFQWNGEDDGPVKLWNFDSGSKSLESFLTTENWRKTTNNRESIEFLQSWLMYMSPEQTGRTTYAPDHRSDIYSLGIMFFTLLTGRTPFDGGPLEIVHAILSRKLPLVHELQLEIPQVLSRIIEKMTNKAPDDRYTSAHGVRYDLNECLNLLISQKEELTTEIIPLFPLAQHDVSYVFTLPKIIYGRHDVLQEMSFFIKRCAGSYKSTRLRSHTTKLPTVTETNISATDETVSDIGSELSETDSYANGSNGTCKSTTAKSYCTGSVLIGSDTSISANNRVVFNNSKTSPTTIVGVYGPGGIGKSALFTEIQPIARQNGYMATSKFDSRNKVPYSALAKLLSYILQQILSESKDNIRLFFDHFKVSLGDQYSSTTLMTDFVPELKTLLQLEMSTETLIDTTKNSSINRTDASSTTTEKKMNDNEARTRFHNLYVEIFRAISHWRMTTLFLDDLHQADEPSLELLKSLISSRIQLLIFMSYRDQEVTEKFKKLVLGNQVADIHLIRVEALGMNPLIDFICDTLHRPRETITPLAEIIYNRTRGNIFYATQLLQTLERKKLIFYDWEKNEWSFDLQEVNDATILDDNDTYDVQQLEFMVGRLRELPRAGRTILKWASFVGDSFTWNTIKNLVLDDCDGEDLDDDESTTMIDDDDNSTTTSILTGDEDRYDRWSNNNGKNLLPSDHKPIHRQTSAKSTISSTSSNNDPISGLQAVLQEGYIMPIGVDEFKWSHDRISYAASELANPTMRAKMHLKIAQYMMEEEEVDIFLVSDHLLKCIDLLLVMDDKQHYRQTLIEAGNRGRTFGAHQMAFAYYMGALQLGNLETQWVNNDEYPTTITLYNNAATLSLTVGEYDKTEELVNVIFKHGRTPSDRVPAYRAQARYYYGVQNHKKAIEILHHCLDDISPQERSLIDTSREGLINLHDEIEELVETLGIDRILQLPVSDDPSFIGLLGIMEEILLMSYWGGYKLELHYWTCRILKLAFTCGMVGTASIASIGTGLGYVVFCKKHAFAEKIGSIGIALADKYGTPHEKGFAYCIYGSFLISWKYHFRGALHYYQEGLRYSLSAGDPVFSGFNASNESQHLFYTGTHIADTLRHAEQKYQEIHSWSPSIEANGLIMCVIRTCKALQGQTYIDTPNVFDADDGFRDAHYSTEISKQSSNPPIYLNWYESFKMLPLVLYGHVDAAVEVGYRCYSTIYGHPCHRHTRMMLFYFSLALIEKCRQDTTNNETYLKQVQENQKLLHEYVVNSPINYTMYWMLIEAELAGFNGSSPDILQASRLYEDALNQAREGGWYIELCVIHEYTGAFYYRNGYDNIAYCFIKKSIDLYMGHGSYGKARHVSTKYSELLEILNDVKAEPNNIGVQTDTLPYYGTQTPPNAWKNTNISSDTTTIKDSSNTSPVISTTVNNNEPYTAENIPPVTTEQTLQCLDIVDMASILKSSHVISSEVRFDKLLVSMLDIIFENSGADCGAIILKEDKYGVCAYGCQNEPVTTYDPPKPLDDAEKLVSSNIINHTIHTGESIFIYNVKKDTRFAVGPWFERTGEKSVICMPITHKFRTVGCLLIEGVVGVFTQRHVTVLGLLCQQMGISTTNASLFKSVQRATMANVRMIEMQKQALEDARRSREAAIRATRLREMFLANMSHEIRTPFAGFYGMISLLAGTDLDPEQHDLVKTAKESCEMLLRLIDDLLNFSKLQAGKVSLDLSEVVVEDIIADVIEMLIAMAIQKRLNVTYEIASDVPPVVMADANRLRQIIINLLGNAIKFTDKGEIKIRCSVEKELMNSNQNTNGNKAVSLLFEVIDSGIGISDEQRKSLFVPFSQVDGSTTRKYGGTGLGLSICLQLVELMEGKIDAKSTSSKGSTFLFNIKATIPTSIGQSKSSRDELLSSLSEQVNGVRILVADKYPSTIALVQHLLPSSIVDGACTIQKLFGCNATNYQIIVIGLYLSLDPEFTERIDQFKQWLECAQCVLVLHYPTGEMGEMLVANKHWNNNNPPSAMRVKTTTDQKSREQQVQDINKDPTDVLINNKNNSNKNGIIIKKENKNHFVVRIAVPLRRKTLLRTITDMLKQTTTSSLTIAQTISSPRITSPLQRPRIPSRKSSENRKTSDPNEVLITPEERERFSSMHILIAEDNPVAQKLLYKQLTTRFGFQVTCANNGLEAIEAWTCHPQNHFVMAFFDHHMPKCDGVEATKRIRKIEAREKRDKPLPISALTADIQDSARQLCMKAGMNGYLTKPTNHKLLAEVLRRYCCVENIIQEQ</sequence>
<feature type="domain" description="Protein kinase" evidence="11">
    <location>
        <begin position="1"/>
        <end position="319"/>
    </location>
</feature>
<dbReference type="Pfam" id="PF13191">
    <property type="entry name" value="AAA_16"/>
    <property type="match status" value="1"/>
</dbReference>
<dbReference type="InterPro" id="IPR005467">
    <property type="entry name" value="His_kinase_dom"/>
</dbReference>
<dbReference type="Gene3D" id="1.10.287.130">
    <property type="match status" value="1"/>
</dbReference>
<feature type="region of interest" description="Disordered" evidence="10">
    <location>
        <begin position="2245"/>
        <end position="2278"/>
    </location>
</feature>
<accession>A0AAD5JMH8</accession>
<dbReference type="Proteomes" id="UP001209540">
    <property type="component" value="Unassembled WGS sequence"/>
</dbReference>
<dbReference type="InterPro" id="IPR011990">
    <property type="entry name" value="TPR-like_helical_dom_sf"/>
</dbReference>
<feature type="region of interest" description="Disordered" evidence="10">
    <location>
        <begin position="811"/>
        <end position="873"/>
    </location>
</feature>
<feature type="compositionally biased region" description="Basic and acidic residues" evidence="10">
    <location>
        <begin position="2266"/>
        <end position="2275"/>
    </location>
</feature>
<dbReference type="SUPFAM" id="SSF56112">
    <property type="entry name" value="Protein kinase-like (PK-like)"/>
    <property type="match status" value="1"/>
</dbReference>
<dbReference type="SMART" id="SM00220">
    <property type="entry name" value="S_TKc"/>
    <property type="match status" value="1"/>
</dbReference>
<dbReference type="InterPro" id="IPR004358">
    <property type="entry name" value="Sig_transdc_His_kin-like_C"/>
</dbReference>
<evidence type="ECO:0000256" key="7">
    <source>
        <dbReference type="ARBA" id="ARBA00022840"/>
    </source>
</evidence>
<keyword evidence="7" id="KW-0067">ATP-binding</keyword>
<dbReference type="Gene3D" id="3.30.450.40">
    <property type="match status" value="1"/>
</dbReference>
<dbReference type="PROSITE" id="PS50011">
    <property type="entry name" value="PROTEIN_KINASE_DOM"/>
    <property type="match status" value="1"/>
</dbReference>
<dbReference type="PANTHER" id="PTHR45339">
    <property type="entry name" value="HYBRID SIGNAL TRANSDUCTION HISTIDINE KINASE J"/>
    <property type="match status" value="1"/>
</dbReference>
<comment type="catalytic activity">
    <reaction evidence="1">
        <text>ATP + protein L-histidine = ADP + protein N-phospho-L-histidine.</text>
        <dbReference type="EC" id="2.7.13.3"/>
    </reaction>
</comment>
<dbReference type="CDD" id="cd00082">
    <property type="entry name" value="HisKA"/>
    <property type="match status" value="1"/>
</dbReference>
<dbReference type="EMBL" id="JAIXMP010000053">
    <property type="protein sequence ID" value="KAI9245236.1"/>
    <property type="molecule type" value="Genomic_DNA"/>
</dbReference>
<feature type="domain" description="Response regulatory" evidence="13">
    <location>
        <begin position="2293"/>
        <end position="2417"/>
    </location>
</feature>
<evidence type="ECO:0000313" key="14">
    <source>
        <dbReference type="EMBL" id="KAI9245236.1"/>
    </source>
</evidence>
<dbReference type="InterPro" id="IPR041664">
    <property type="entry name" value="AAA_16"/>
</dbReference>
<dbReference type="Gene3D" id="1.10.510.10">
    <property type="entry name" value="Transferase(Phosphotransferase) domain 1"/>
    <property type="match status" value="1"/>
</dbReference>
<dbReference type="Pfam" id="PF13185">
    <property type="entry name" value="GAF_2"/>
    <property type="match status" value="1"/>
</dbReference>
<dbReference type="Gene3D" id="3.40.50.2300">
    <property type="match status" value="1"/>
</dbReference>
<dbReference type="InterPro" id="IPR011006">
    <property type="entry name" value="CheY-like_superfamily"/>
</dbReference>
<comment type="caution">
    <text evidence="14">The sequence shown here is derived from an EMBL/GenBank/DDBJ whole genome shotgun (WGS) entry which is preliminary data.</text>
</comment>
<keyword evidence="6" id="KW-0418">Kinase</keyword>
<dbReference type="PRINTS" id="PR00344">
    <property type="entry name" value="BCTRLSENSOR"/>
</dbReference>
<dbReference type="Pfam" id="PF00072">
    <property type="entry name" value="Response_reg"/>
    <property type="match status" value="1"/>
</dbReference>
<dbReference type="InterPro" id="IPR003661">
    <property type="entry name" value="HisK_dim/P_dom"/>
</dbReference>
<dbReference type="InterPro" id="IPR036097">
    <property type="entry name" value="HisK_dim/P_sf"/>
</dbReference>
<evidence type="ECO:0000256" key="1">
    <source>
        <dbReference type="ARBA" id="ARBA00000085"/>
    </source>
</evidence>
<dbReference type="SUPFAM" id="SSF55781">
    <property type="entry name" value="GAF domain-like"/>
    <property type="match status" value="1"/>
</dbReference>
<protein>
    <recommendedName>
        <fullName evidence="2">histidine kinase</fullName>
        <ecNumber evidence="2">2.7.13.3</ecNumber>
    </recommendedName>
</protein>
<dbReference type="SMART" id="SM00065">
    <property type="entry name" value="GAF"/>
    <property type="match status" value="1"/>
</dbReference>
<dbReference type="FunFam" id="1.10.287.130:FF:000002">
    <property type="entry name" value="Two-component osmosensing histidine kinase"/>
    <property type="match status" value="1"/>
</dbReference>
<dbReference type="Pfam" id="PF00512">
    <property type="entry name" value="HisKA"/>
    <property type="match status" value="1"/>
</dbReference>
<dbReference type="CDD" id="cd16922">
    <property type="entry name" value="HATPase_EvgS-ArcB-TorS-like"/>
    <property type="match status" value="1"/>
</dbReference>
<evidence type="ECO:0000256" key="6">
    <source>
        <dbReference type="ARBA" id="ARBA00022777"/>
    </source>
</evidence>
<dbReference type="GO" id="GO:0000155">
    <property type="term" value="F:phosphorelay sensor kinase activity"/>
    <property type="evidence" value="ECO:0007669"/>
    <property type="project" value="InterPro"/>
</dbReference>
<reference evidence="14" key="2">
    <citation type="submission" date="2023-02" db="EMBL/GenBank/DDBJ databases">
        <authorList>
            <consortium name="DOE Joint Genome Institute"/>
            <person name="Mondo S.J."/>
            <person name="Chang Y."/>
            <person name="Wang Y."/>
            <person name="Ahrendt S."/>
            <person name="Andreopoulos W."/>
            <person name="Barry K."/>
            <person name="Beard J."/>
            <person name="Benny G.L."/>
            <person name="Blankenship S."/>
            <person name="Bonito G."/>
            <person name="Cuomo C."/>
            <person name="Desiro A."/>
            <person name="Gervers K.A."/>
            <person name="Hundley H."/>
            <person name="Kuo A."/>
            <person name="LaButti K."/>
            <person name="Lang B.F."/>
            <person name="Lipzen A."/>
            <person name="O'Donnell K."/>
            <person name="Pangilinan J."/>
            <person name="Reynolds N."/>
            <person name="Sandor L."/>
            <person name="Smith M.W."/>
            <person name="Tsang A."/>
            <person name="Grigoriev I.V."/>
            <person name="Stajich J.E."/>
            <person name="Spatafora J.W."/>
        </authorList>
    </citation>
    <scope>NUCLEOTIDE SEQUENCE</scope>
    <source>
        <strain evidence="14">RSA 2281</strain>
    </source>
</reference>
<organism evidence="14 15">
    <name type="scientific">Phascolomyces articulosus</name>
    <dbReference type="NCBI Taxonomy" id="60185"/>
    <lineage>
        <taxon>Eukaryota</taxon>
        <taxon>Fungi</taxon>
        <taxon>Fungi incertae sedis</taxon>
        <taxon>Mucoromycota</taxon>
        <taxon>Mucoromycotina</taxon>
        <taxon>Mucoromycetes</taxon>
        <taxon>Mucorales</taxon>
        <taxon>Lichtheimiaceae</taxon>
        <taxon>Phascolomyces</taxon>
    </lineage>
</organism>
<dbReference type="InterPro" id="IPR003018">
    <property type="entry name" value="GAF"/>
</dbReference>
<dbReference type="InterPro" id="IPR011009">
    <property type="entry name" value="Kinase-like_dom_sf"/>
</dbReference>
<dbReference type="SUPFAM" id="SSF52172">
    <property type="entry name" value="CheY-like"/>
    <property type="match status" value="1"/>
</dbReference>
<dbReference type="InterPro" id="IPR029016">
    <property type="entry name" value="GAF-like_dom_sf"/>
</dbReference>
<feature type="modified residue" description="4-aspartylphosphate" evidence="9">
    <location>
        <position position="2346"/>
    </location>
</feature>
<dbReference type="InterPro" id="IPR036890">
    <property type="entry name" value="HATPase_C_sf"/>
</dbReference>
<dbReference type="SUPFAM" id="SSF47384">
    <property type="entry name" value="Homodimeric domain of signal transducing histidine kinase"/>
    <property type="match status" value="1"/>
</dbReference>
<feature type="domain" description="Histidine kinase" evidence="12">
    <location>
        <begin position="1808"/>
        <end position="2038"/>
    </location>
</feature>
<dbReference type="SUPFAM" id="SSF52540">
    <property type="entry name" value="P-loop containing nucleoside triphosphate hydrolases"/>
    <property type="match status" value="1"/>
</dbReference>
<keyword evidence="15" id="KW-1185">Reference proteome</keyword>
<feature type="compositionally biased region" description="Acidic residues" evidence="10">
    <location>
        <begin position="811"/>
        <end position="822"/>
    </location>
</feature>
<dbReference type="InterPro" id="IPR001789">
    <property type="entry name" value="Sig_transdc_resp-reg_receiver"/>
</dbReference>
<evidence type="ECO:0000313" key="15">
    <source>
        <dbReference type="Proteomes" id="UP001209540"/>
    </source>
</evidence>